<name>A0A9D5B139_PEA</name>
<feature type="domain" description="Sec23/Sec24 beta-sandwich" evidence="1">
    <location>
        <begin position="1"/>
        <end position="62"/>
    </location>
</feature>
<proteinExistence type="predicted"/>
<dbReference type="PANTHER" id="PTHR13803:SF4">
    <property type="entry name" value="SECRETORY 24CD, ISOFORM C"/>
    <property type="match status" value="1"/>
</dbReference>
<gene>
    <name evidence="2" type="ORF">KIW84_031821</name>
</gene>
<protein>
    <recommendedName>
        <fullName evidence="1">Sec23/Sec24 beta-sandwich domain-containing protein</fullName>
    </recommendedName>
</protein>
<dbReference type="EMBL" id="JAMSHJ010000003">
    <property type="protein sequence ID" value="KAI5426140.1"/>
    <property type="molecule type" value="Genomic_DNA"/>
</dbReference>
<evidence type="ECO:0000313" key="3">
    <source>
        <dbReference type="Proteomes" id="UP001058974"/>
    </source>
</evidence>
<evidence type="ECO:0000313" key="2">
    <source>
        <dbReference type="EMBL" id="KAI5426140.1"/>
    </source>
</evidence>
<evidence type="ECO:0000259" key="1">
    <source>
        <dbReference type="Pfam" id="PF08033"/>
    </source>
</evidence>
<sequence length="137" mass="15903">MRVRCSQGIQVQEYYGDFCRRIPTDVDLPGIDCDKTFMVTLKHDDKLQDGSECAFQYANVYGQRRMCHNLIPASHKMVACQTPRSLQRICYCWLCLHNVSVFPNTHCHEETAGNDKLWKQKIMIMSEGLGCLSYRMM</sequence>
<organism evidence="2 3">
    <name type="scientific">Pisum sativum</name>
    <name type="common">Garden pea</name>
    <name type="synonym">Lathyrus oleraceus</name>
    <dbReference type="NCBI Taxonomy" id="3888"/>
    <lineage>
        <taxon>Eukaryota</taxon>
        <taxon>Viridiplantae</taxon>
        <taxon>Streptophyta</taxon>
        <taxon>Embryophyta</taxon>
        <taxon>Tracheophyta</taxon>
        <taxon>Spermatophyta</taxon>
        <taxon>Magnoliopsida</taxon>
        <taxon>eudicotyledons</taxon>
        <taxon>Gunneridae</taxon>
        <taxon>Pentapetalae</taxon>
        <taxon>rosids</taxon>
        <taxon>fabids</taxon>
        <taxon>Fabales</taxon>
        <taxon>Fabaceae</taxon>
        <taxon>Papilionoideae</taxon>
        <taxon>50 kb inversion clade</taxon>
        <taxon>NPAAA clade</taxon>
        <taxon>Hologalegina</taxon>
        <taxon>IRL clade</taxon>
        <taxon>Fabeae</taxon>
        <taxon>Lathyrus</taxon>
    </lineage>
</organism>
<dbReference type="GO" id="GO:0090110">
    <property type="term" value="P:COPII-coated vesicle cargo loading"/>
    <property type="evidence" value="ECO:0007669"/>
    <property type="project" value="TreeGrafter"/>
</dbReference>
<dbReference type="Proteomes" id="UP001058974">
    <property type="component" value="Chromosome 3"/>
</dbReference>
<dbReference type="Gramene" id="Psat03G0182100-T1">
    <property type="protein sequence ID" value="KAI5426140.1"/>
    <property type="gene ID" value="KIW84_031821"/>
</dbReference>
<dbReference type="InterPro" id="IPR012990">
    <property type="entry name" value="Beta-sandwich_Sec23_24"/>
</dbReference>
<keyword evidence="3" id="KW-1185">Reference proteome</keyword>
<reference evidence="2 3" key="1">
    <citation type="journal article" date="2022" name="Nat. Genet.">
        <title>Improved pea reference genome and pan-genome highlight genomic features and evolutionary characteristics.</title>
        <authorList>
            <person name="Yang T."/>
            <person name="Liu R."/>
            <person name="Luo Y."/>
            <person name="Hu S."/>
            <person name="Wang D."/>
            <person name="Wang C."/>
            <person name="Pandey M.K."/>
            <person name="Ge S."/>
            <person name="Xu Q."/>
            <person name="Li N."/>
            <person name="Li G."/>
            <person name="Huang Y."/>
            <person name="Saxena R.K."/>
            <person name="Ji Y."/>
            <person name="Li M."/>
            <person name="Yan X."/>
            <person name="He Y."/>
            <person name="Liu Y."/>
            <person name="Wang X."/>
            <person name="Xiang C."/>
            <person name="Varshney R.K."/>
            <person name="Ding H."/>
            <person name="Gao S."/>
            <person name="Zong X."/>
        </authorList>
    </citation>
    <scope>NUCLEOTIDE SEQUENCE [LARGE SCALE GENOMIC DNA]</scope>
    <source>
        <strain evidence="2 3">cv. Zhongwan 6</strain>
    </source>
</reference>
<dbReference type="GO" id="GO:0008270">
    <property type="term" value="F:zinc ion binding"/>
    <property type="evidence" value="ECO:0007669"/>
    <property type="project" value="TreeGrafter"/>
</dbReference>
<dbReference type="Gene3D" id="2.60.40.1670">
    <property type="entry name" value="beta-sandwich domain of Sec23/24"/>
    <property type="match status" value="1"/>
</dbReference>
<dbReference type="InterPro" id="IPR050550">
    <property type="entry name" value="SEC23_SEC24_subfamily"/>
</dbReference>
<dbReference type="SUPFAM" id="SSF81995">
    <property type="entry name" value="beta-sandwich domain of Sec23/24"/>
    <property type="match status" value="1"/>
</dbReference>
<dbReference type="GO" id="GO:0000149">
    <property type="term" value="F:SNARE binding"/>
    <property type="evidence" value="ECO:0007669"/>
    <property type="project" value="TreeGrafter"/>
</dbReference>
<dbReference type="Pfam" id="PF08033">
    <property type="entry name" value="Sec23_BS"/>
    <property type="match status" value="1"/>
</dbReference>
<dbReference type="PANTHER" id="PTHR13803">
    <property type="entry name" value="SEC24-RELATED PROTEIN"/>
    <property type="match status" value="1"/>
</dbReference>
<dbReference type="GO" id="GO:0070971">
    <property type="term" value="C:endoplasmic reticulum exit site"/>
    <property type="evidence" value="ECO:0007669"/>
    <property type="project" value="TreeGrafter"/>
</dbReference>
<dbReference type="AlphaFoldDB" id="A0A9D5B139"/>
<accession>A0A9D5B139</accession>
<dbReference type="GO" id="GO:0030127">
    <property type="term" value="C:COPII vesicle coat"/>
    <property type="evidence" value="ECO:0007669"/>
    <property type="project" value="TreeGrafter"/>
</dbReference>
<comment type="caution">
    <text evidence="2">The sequence shown here is derived from an EMBL/GenBank/DDBJ whole genome shotgun (WGS) entry which is preliminary data.</text>
</comment>